<sequence length="283" mass="31679">MTNEPTHQEWTDAQEETTISVDRHDLTVSYYDEGNTDAAETPLVFLHGIPTWSYLWRGVAPAFEDDRRVIAPDFVGYGNSAMHDGFDRSIRAQEQVLDGLLARLEVDQIDLVAHDIGGGVALRYAAHNSDAVGKLVLSNAIAYDSWPIQFIVDLGLPATINDMSVDDVDEQLTQTFQTTLIDPDDEFVEAMVSRFRSDEGRISLSRNAIATNTSHTTEIDYGAITAETYFIWGENDEFQPIQFAERLNDDLENTAGIARLDANHWVPEDRSTAFVDNLSNFLE</sequence>
<dbReference type="PRINTS" id="PR00111">
    <property type="entry name" value="ABHYDROLASE"/>
</dbReference>
<evidence type="ECO:0000313" key="2">
    <source>
        <dbReference type="EMBL" id="MFD1564479.1"/>
    </source>
</evidence>
<gene>
    <name evidence="2" type="ORF">ACFR99_13085</name>
</gene>
<dbReference type="PANTHER" id="PTHR43798">
    <property type="entry name" value="MONOACYLGLYCEROL LIPASE"/>
    <property type="match status" value="1"/>
</dbReference>
<dbReference type="InterPro" id="IPR029058">
    <property type="entry name" value="AB_hydrolase_fold"/>
</dbReference>
<dbReference type="Gene3D" id="3.40.50.1820">
    <property type="entry name" value="alpha/beta hydrolase"/>
    <property type="match status" value="1"/>
</dbReference>
<dbReference type="AlphaFoldDB" id="A0ABD6BHD7"/>
<organism evidence="2 3">
    <name type="scientific">Haloarchaeobius amylolyticus</name>
    <dbReference type="NCBI Taxonomy" id="1198296"/>
    <lineage>
        <taxon>Archaea</taxon>
        <taxon>Methanobacteriati</taxon>
        <taxon>Methanobacteriota</taxon>
        <taxon>Stenosarchaea group</taxon>
        <taxon>Halobacteria</taxon>
        <taxon>Halobacteriales</taxon>
        <taxon>Halorubellaceae</taxon>
        <taxon>Haloarchaeobius</taxon>
    </lineage>
</organism>
<dbReference type="RefSeq" id="WP_390288051.1">
    <property type="nucleotide sequence ID" value="NZ_JBHUDI010000008.1"/>
</dbReference>
<proteinExistence type="predicted"/>
<dbReference type="EMBL" id="JBHUDI010000008">
    <property type="protein sequence ID" value="MFD1564479.1"/>
    <property type="molecule type" value="Genomic_DNA"/>
</dbReference>
<feature type="domain" description="AB hydrolase-1" evidence="1">
    <location>
        <begin position="42"/>
        <end position="269"/>
    </location>
</feature>
<name>A0ABD6BHD7_9EURY</name>
<dbReference type="PANTHER" id="PTHR43798:SF24">
    <property type="entry name" value="CIS-3-ALKYL-4-ALKYLOXETAN-2-ONE DECARBOXYLASE"/>
    <property type="match status" value="1"/>
</dbReference>
<reference evidence="2 3" key="1">
    <citation type="journal article" date="2019" name="Int. J. Syst. Evol. Microbiol.">
        <title>The Global Catalogue of Microorganisms (GCM) 10K type strain sequencing project: providing services to taxonomists for standard genome sequencing and annotation.</title>
        <authorList>
            <consortium name="The Broad Institute Genomics Platform"/>
            <consortium name="The Broad Institute Genome Sequencing Center for Infectious Disease"/>
            <person name="Wu L."/>
            <person name="Ma J."/>
        </authorList>
    </citation>
    <scope>NUCLEOTIDE SEQUENCE [LARGE SCALE GENOMIC DNA]</scope>
    <source>
        <strain evidence="2 3">CGMCC 1.12230</strain>
    </source>
</reference>
<dbReference type="Pfam" id="PF00561">
    <property type="entry name" value="Abhydrolase_1"/>
    <property type="match status" value="1"/>
</dbReference>
<dbReference type="InterPro" id="IPR050266">
    <property type="entry name" value="AB_hydrolase_sf"/>
</dbReference>
<keyword evidence="2" id="KW-0378">Hydrolase</keyword>
<dbReference type="InterPro" id="IPR000073">
    <property type="entry name" value="AB_hydrolase_1"/>
</dbReference>
<dbReference type="GO" id="GO:0016787">
    <property type="term" value="F:hydrolase activity"/>
    <property type="evidence" value="ECO:0007669"/>
    <property type="project" value="UniProtKB-KW"/>
</dbReference>
<accession>A0ABD6BHD7</accession>
<evidence type="ECO:0000259" key="1">
    <source>
        <dbReference type="Pfam" id="PF00561"/>
    </source>
</evidence>
<evidence type="ECO:0000313" key="3">
    <source>
        <dbReference type="Proteomes" id="UP001597076"/>
    </source>
</evidence>
<dbReference type="Proteomes" id="UP001597076">
    <property type="component" value="Unassembled WGS sequence"/>
</dbReference>
<keyword evidence="3" id="KW-1185">Reference proteome</keyword>
<protein>
    <submittedName>
        <fullName evidence="2">Alpha/beta fold hydrolase</fullName>
    </submittedName>
</protein>
<dbReference type="SUPFAM" id="SSF53474">
    <property type="entry name" value="alpha/beta-Hydrolases"/>
    <property type="match status" value="1"/>
</dbReference>
<comment type="caution">
    <text evidence="2">The sequence shown here is derived from an EMBL/GenBank/DDBJ whole genome shotgun (WGS) entry which is preliminary data.</text>
</comment>